<dbReference type="AlphaFoldDB" id="A0A7W6ECD7"/>
<keyword evidence="5" id="KW-1185">Reference proteome</keyword>
<evidence type="ECO:0000256" key="1">
    <source>
        <dbReference type="ARBA" id="ARBA00017693"/>
    </source>
</evidence>
<dbReference type="Proteomes" id="UP000542776">
    <property type="component" value="Unassembled WGS sequence"/>
</dbReference>
<comment type="caution">
    <text evidence="4">The sequence shown here is derived from an EMBL/GenBank/DDBJ whole genome shotgun (WGS) entry which is preliminary data.</text>
</comment>
<sequence length="131" mass="14572">MYHATTRHITVTVTPSFLPEQSAPAEGRWVFAYRIEIANGSRETVQLRSRYWHITDGHGQVEEVRGPGVVGEEPILTPGDSFTYTSGCPLGTPSGIMRGHFRMQRPNGSFFEIEVPAFSLDAPDARPRTLN</sequence>
<name>A0A7W6ECD7_9HYPH</name>
<dbReference type="Pfam" id="PF04379">
    <property type="entry name" value="DUF525"/>
    <property type="match status" value="1"/>
</dbReference>
<accession>A0A7W6ECD7</accession>
<evidence type="ECO:0000313" key="4">
    <source>
        <dbReference type="EMBL" id="MBB3997436.1"/>
    </source>
</evidence>
<dbReference type="RefSeq" id="WP_183198900.1">
    <property type="nucleotide sequence ID" value="NZ_JACIEK010000001.1"/>
</dbReference>
<protein>
    <recommendedName>
        <fullName evidence="1 2">Protein ApaG</fullName>
    </recommendedName>
</protein>
<dbReference type="NCBIfam" id="NF003967">
    <property type="entry name" value="PRK05461.1"/>
    <property type="match status" value="1"/>
</dbReference>
<dbReference type="SUPFAM" id="SSF110069">
    <property type="entry name" value="ApaG-like"/>
    <property type="match status" value="1"/>
</dbReference>
<dbReference type="HAMAP" id="MF_00791">
    <property type="entry name" value="ApaG"/>
    <property type="match status" value="1"/>
</dbReference>
<organism evidence="4 5">
    <name type="scientific">Aureimonas pseudogalii</name>
    <dbReference type="NCBI Taxonomy" id="1744844"/>
    <lineage>
        <taxon>Bacteria</taxon>
        <taxon>Pseudomonadati</taxon>
        <taxon>Pseudomonadota</taxon>
        <taxon>Alphaproteobacteria</taxon>
        <taxon>Hyphomicrobiales</taxon>
        <taxon>Aurantimonadaceae</taxon>
        <taxon>Aureimonas</taxon>
    </lineage>
</organism>
<dbReference type="GO" id="GO:0070987">
    <property type="term" value="P:error-free translesion synthesis"/>
    <property type="evidence" value="ECO:0007669"/>
    <property type="project" value="TreeGrafter"/>
</dbReference>
<feature type="domain" description="ApaG" evidence="3">
    <location>
        <begin position="3"/>
        <end position="127"/>
    </location>
</feature>
<evidence type="ECO:0000256" key="2">
    <source>
        <dbReference type="HAMAP-Rule" id="MF_00791"/>
    </source>
</evidence>
<proteinExistence type="inferred from homology"/>
<dbReference type="InterPro" id="IPR036767">
    <property type="entry name" value="ApaG_sf"/>
</dbReference>
<gene>
    <name evidence="2" type="primary">apaG</name>
    <name evidence="4" type="ORF">GGR04_001257</name>
</gene>
<dbReference type="PANTHER" id="PTHR14289:SF16">
    <property type="entry name" value="POLYMERASE DELTA-INTERACTING PROTEIN 2"/>
    <property type="match status" value="1"/>
</dbReference>
<dbReference type="InterPro" id="IPR023065">
    <property type="entry name" value="Uncharacterised_ApaG"/>
</dbReference>
<evidence type="ECO:0000313" key="5">
    <source>
        <dbReference type="Proteomes" id="UP000542776"/>
    </source>
</evidence>
<dbReference type="Gene3D" id="2.60.40.1470">
    <property type="entry name" value="ApaG domain"/>
    <property type="match status" value="1"/>
</dbReference>
<dbReference type="InterPro" id="IPR007474">
    <property type="entry name" value="ApaG_domain"/>
</dbReference>
<dbReference type="EMBL" id="JACIEK010000001">
    <property type="protein sequence ID" value="MBB3997436.1"/>
    <property type="molecule type" value="Genomic_DNA"/>
</dbReference>
<dbReference type="PROSITE" id="PS51087">
    <property type="entry name" value="APAG"/>
    <property type="match status" value="1"/>
</dbReference>
<reference evidence="4 5" key="1">
    <citation type="submission" date="2020-08" db="EMBL/GenBank/DDBJ databases">
        <title>Genomic Encyclopedia of Type Strains, Phase IV (KMG-IV): sequencing the most valuable type-strain genomes for metagenomic binning, comparative biology and taxonomic classification.</title>
        <authorList>
            <person name="Goeker M."/>
        </authorList>
    </citation>
    <scope>NUCLEOTIDE SEQUENCE [LARGE SCALE GENOMIC DNA]</scope>
    <source>
        <strain evidence="4 5">DSM 102238</strain>
    </source>
</reference>
<dbReference type="PANTHER" id="PTHR14289">
    <property type="entry name" value="F-BOX ONLY PROTEIN 3"/>
    <property type="match status" value="1"/>
</dbReference>
<evidence type="ECO:0000259" key="3">
    <source>
        <dbReference type="PROSITE" id="PS51087"/>
    </source>
</evidence>